<protein>
    <submittedName>
        <fullName evidence="1">Uncharacterized protein</fullName>
    </submittedName>
</protein>
<evidence type="ECO:0000313" key="2">
    <source>
        <dbReference type="Proteomes" id="UP001431783"/>
    </source>
</evidence>
<proteinExistence type="predicted"/>
<gene>
    <name evidence="1" type="ORF">WA026_011489</name>
</gene>
<keyword evidence="2" id="KW-1185">Reference proteome</keyword>
<dbReference type="AlphaFoldDB" id="A0AAW1TJN0"/>
<dbReference type="EMBL" id="JARQZJ010000005">
    <property type="protein sequence ID" value="KAK9871212.1"/>
    <property type="molecule type" value="Genomic_DNA"/>
</dbReference>
<accession>A0AAW1TJN0</accession>
<evidence type="ECO:0000313" key="1">
    <source>
        <dbReference type="EMBL" id="KAK9871212.1"/>
    </source>
</evidence>
<reference evidence="1 2" key="1">
    <citation type="submission" date="2023-03" db="EMBL/GenBank/DDBJ databases">
        <title>Genome insight into feeding habits of ladybird beetles.</title>
        <authorList>
            <person name="Li H.-S."/>
            <person name="Huang Y.-H."/>
            <person name="Pang H."/>
        </authorList>
    </citation>
    <scope>NUCLEOTIDE SEQUENCE [LARGE SCALE GENOMIC DNA]</scope>
    <source>
        <strain evidence="1">SYSU_2023b</strain>
        <tissue evidence="1">Whole body</tissue>
    </source>
</reference>
<comment type="caution">
    <text evidence="1">The sequence shown here is derived from an EMBL/GenBank/DDBJ whole genome shotgun (WGS) entry which is preliminary data.</text>
</comment>
<organism evidence="1 2">
    <name type="scientific">Henosepilachna vigintioctopunctata</name>
    <dbReference type="NCBI Taxonomy" id="420089"/>
    <lineage>
        <taxon>Eukaryota</taxon>
        <taxon>Metazoa</taxon>
        <taxon>Ecdysozoa</taxon>
        <taxon>Arthropoda</taxon>
        <taxon>Hexapoda</taxon>
        <taxon>Insecta</taxon>
        <taxon>Pterygota</taxon>
        <taxon>Neoptera</taxon>
        <taxon>Endopterygota</taxon>
        <taxon>Coleoptera</taxon>
        <taxon>Polyphaga</taxon>
        <taxon>Cucujiformia</taxon>
        <taxon>Coccinelloidea</taxon>
        <taxon>Coccinellidae</taxon>
        <taxon>Epilachninae</taxon>
        <taxon>Epilachnini</taxon>
        <taxon>Henosepilachna</taxon>
    </lineage>
</organism>
<sequence length="104" mass="11677">MNVSILKLILPTIPLYTSKRSETQPSLVQSNGDVARLTGYRHNANLTGISNMNFDSTFEERRMKMMKGMIMKLVPHSQQDWHCLLGFHTNIPVSNIGALGMIST</sequence>
<dbReference type="Proteomes" id="UP001431783">
    <property type="component" value="Unassembled WGS sequence"/>
</dbReference>
<name>A0AAW1TJN0_9CUCU</name>